<keyword evidence="2" id="KW-1185">Reference proteome</keyword>
<organism evidence="1 2">
    <name type="scientific">Pseudomonas mediterranea</name>
    <dbReference type="NCBI Taxonomy" id="183795"/>
    <lineage>
        <taxon>Bacteria</taxon>
        <taxon>Pseudomonadati</taxon>
        <taxon>Pseudomonadota</taxon>
        <taxon>Gammaproteobacteria</taxon>
        <taxon>Pseudomonadales</taxon>
        <taxon>Pseudomonadaceae</taxon>
        <taxon>Pseudomonas</taxon>
    </lineage>
</organism>
<proteinExistence type="predicted"/>
<dbReference type="GeneID" id="76214898"/>
<evidence type="ECO:0000313" key="1">
    <source>
        <dbReference type="EMBL" id="SDU73000.1"/>
    </source>
</evidence>
<sequence>MPAIKISALFEKIHNWKNFAAQFYNYKVCGEIPAIFGRAEGLDLSEMYHIYLASTAKTQIRWAKMDSQCYRTALKDDPANDFCLFIS</sequence>
<dbReference type="Proteomes" id="UP000183772">
    <property type="component" value="Chromosome I"/>
</dbReference>
<dbReference type="RefSeq" id="WP_052126393.1">
    <property type="nucleotide sequence ID" value="NZ_CP046874.1"/>
</dbReference>
<protein>
    <submittedName>
        <fullName evidence="1">Uncharacterized protein</fullName>
    </submittedName>
</protein>
<gene>
    <name evidence="1" type="ORF">SAMN05216476_4902</name>
</gene>
<dbReference type="EMBL" id="LT629790">
    <property type="protein sequence ID" value="SDU73000.1"/>
    <property type="molecule type" value="Genomic_DNA"/>
</dbReference>
<accession>A0AAX2DHN6</accession>
<dbReference type="AlphaFoldDB" id="A0AAX2DHN6"/>
<name>A0AAX2DHN6_9PSED</name>
<evidence type="ECO:0000313" key="2">
    <source>
        <dbReference type="Proteomes" id="UP000183772"/>
    </source>
</evidence>
<reference evidence="1 2" key="1">
    <citation type="submission" date="2016-10" db="EMBL/GenBank/DDBJ databases">
        <authorList>
            <person name="Varghese N."/>
            <person name="Submissions S."/>
        </authorList>
    </citation>
    <scope>NUCLEOTIDE SEQUENCE [LARGE SCALE GENOMIC DNA]</scope>
    <source>
        <strain evidence="1 2">DSM 16733</strain>
    </source>
</reference>